<dbReference type="AlphaFoldDB" id="A0A9P8I0T2"/>
<evidence type="ECO:0000313" key="2">
    <source>
        <dbReference type="Proteomes" id="UP000698800"/>
    </source>
</evidence>
<sequence length="417" mass="46048">MIPPNPLKDETRIFWNPTIVSLPYWSQNQYLLVSRIVTDGLHQQNVLCEANICYTGSSEGRPIGEKACSKDDVSYLGAAGGMRCETELVVLSVPPTPAESCKGELGGYVDIPGFHDPRVFWSGKGEPLMMVNTQSRYACFGLWIIDLRTLHPPLSTLLASTPNAPSLGPLMSYPTLTELTRNPSSDRSPLEKNWMLFFPGSDSYIHYEISPRGGRTMAKVLGGGLTTTNLTDPFEIPCLFEKDEDSPNETGGRWHQATNSLRLILCERKEKSCVPNTENTVFFAAVHRKLPNSLKLPLRYERYFVLWSAAPPFSMLGVSQHPLLMSNETATGFSPQENWDDDEALEGNRGNWASFTYTVGIAYAWGRKLDNPASKNTGYLDDEVVLGIGIDDKGQGVAVVTAMDLLQCLRACPGRAS</sequence>
<protein>
    <submittedName>
        <fullName evidence="1">Uncharacterized protein</fullName>
    </submittedName>
</protein>
<organism evidence="1 2">
    <name type="scientific">Glutinoglossum americanum</name>
    <dbReference type="NCBI Taxonomy" id="1670608"/>
    <lineage>
        <taxon>Eukaryota</taxon>
        <taxon>Fungi</taxon>
        <taxon>Dikarya</taxon>
        <taxon>Ascomycota</taxon>
        <taxon>Pezizomycotina</taxon>
        <taxon>Geoglossomycetes</taxon>
        <taxon>Geoglossales</taxon>
        <taxon>Geoglossaceae</taxon>
        <taxon>Glutinoglossum</taxon>
    </lineage>
</organism>
<gene>
    <name evidence="1" type="ORF">FGG08_005173</name>
</gene>
<dbReference type="EMBL" id="JAGHQL010000118">
    <property type="protein sequence ID" value="KAH0538204.1"/>
    <property type="molecule type" value="Genomic_DNA"/>
</dbReference>
<accession>A0A9P8I0T2</accession>
<dbReference type="OrthoDB" id="10262656at2759"/>
<evidence type="ECO:0000313" key="1">
    <source>
        <dbReference type="EMBL" id="KAH0538204.1"/>
    </source>
</evidence>
<proteinExistence type="predicted"/>
<comment type="caution">
    <text evidence="1">The sequence shown here is derived from an EMBL/GenBank/DDBJ whole genome shotgun (WGS) entry which is preliminary data.</text>
</comment>
<keyword evidence="2" id="KW-1185">Reference proteome</keyword>
<name>A0A9P8I0T2_9PEZI</name>
<reference evidence="1" key="1">
    <citation type="submission" date="2021-03" db="EMBL/GenBank/DDBJ databases">
        <title>Comparative genomics and phylogenomic investigation of the class Geoglossomycetes provide insights into ecological specialization and systematics.</title>
        <authorList>
            <person name="Melie T."/>
            <person name="Pirro S."/>
            <person name="Miller A.N."/>
            <person name="Quandt A."/>
        </authorList>
    </citation>
    <scope>NUCLEOTIDE SEQUENCE</scope>
    <source>
        <strain evidence="1">GBOQ0MN5Z8</strain>
    </source>
</reference>
<dbReference type="Proteomes" id="UP000698800">
    <property type="component" value="Unassembled WGS sequence"/>
</dbReference>